<comment type="similarity">
    <text evidence="7">Belongs to the gamma-glutamyl phosphate reductase family.</text>
</comment>
<dbReference type="NCBIfam" id="TIGR00407">
    <property type="entry name" value="proA"/>
    <property type="match status" value="1"/>
</dbReference>
<reference evidence="9" key="1">
    <citation type="submission" date="2024-05" db="EMBL/GenBank/DDBJ databases">
        <title>Draft genome assemblies of 36 bacteria isolated from hibernating arctic ground squirrels.</title>
        <authorList>
            <person name="McKee H."/>
            <person name="Mullen L."/>
            <person name="Drown D.M."/>
            <person name="Duddleston K.N."/>
        </authorList>
    </citation>
    <scope>NUCLEOTIDE SEQUENCE</scope>
    <source>
        <strain evidence="9">AR004</strain>
    </source>
</reference>
<dbReference type="InterPro" id="IPR016162">
    <property type="entry name" value="Ald_DH_N"/>
</dbReference>
<dbReference type="InterPro" id="IPR012134">
    <property type="entry name" value="Glu-5-SA_DH"/>
</dbReference>
<dbReference type="CDD" id="cd07079">
    <property type="entry name" value="ALDH_F18-19_ProA-GPR"/>
    <property type="match status" value="1"/>
</dbReference>
<evidence type="ECO:0000256" key="2">
    <source>
        <dbReference type="ARBA" id="ARBA00022605"/>
    </source>
</evidence>
<dbReference type="GO" id="GO:0004350">
    <property type="term" value="F:glutamate-5-semialdehyde dehydrogenase activity"/>
    <property type="evidence" value="ECO:0007669"/>
    <property type="project" value="UniProtKB-UniRule"/>
</dbReference>
<organism evidence="9">
    <name type="scientific">Actinomyces timonensis</name>
    <dbReference type="NCBI Taxonomy" id="1288391"/>
    <lineage>
        <taxon>Bacteria</taxon>
        <taxon>Bacillati</taxon>
        <taxon>Actinomycetota</taxon>
        <taxon>Actinomycetes</taxon>
        <taxon>Actinomycetales</taxon>
        <taxon>Actinomycetaceae</taxon>
        <taxon>Actinomyces</taxon>
    </lineage>
</organism>
<dbReference type="PANTHER" id="PTHR11063:SF8">
    <property type="entry name" value="DELTA-1-PYRROLINE-5-CARBOXYLATE SYNTHASE"/>
    <property type="match status" value="1"/>
</dbReference>
<dbReference type="EC" id="1.2.1.41" evidence="7"/>
<dbReference type="GO" id="GO:0005737">
    <property type="term" value="C:cytoplasm"/>
    <property type="evidence" value="ECO:0007669"/>
    <property type="project" value="UniProtKB-SubCell"/>
</dbReference>
<protein>
    <recommendedName>
        <fullName evidence="7">Gamma-glutamyl phosphate reductase</fullName>
        <shortName evidence="7">GPR</shortName>
        <ecNumber evidence="7">1.2.1.41</ecNumber>
    </recommendedName>
    <alternativeName>
        <fullName evidence="7">Glutamate-5-semialdehyde dehydrogenase</fullName>
    </alternativeName>
    <alternativeName>
        <fullName evidence="7">Glutamyl-gamma-semialdehyde dehydrogenase</fullName>
        <shortName evidence="7">GSA dehydrogenase</shortName>
    </alternativeName>
</protein>
<comment type="pathway">
    <text evidence="1 7">Amino-acid biosynthesis; L-proline biosynthesis; L-glutamate 5-semialdehyde from L-glutamate: step 2/2.</text>
</comment>
<dbReference type="Gene3D" id="3.40.309.10">
    <property type="entry name" value="Aldehyde Dehydrogenase, Chain A, domain 2"/>
    <property type="match status" value="1"/>
</dbReference>
<gene>
    <name evidence="7" type="primary">proA</name>
    <name evidence="9" type="ORF">ABXS69_07285</name>
</gene>
<comment type="function">
    <text evidence="7">Catalyzes the NADPH-dependent reduction of L-glutamate 5-phosphate into L-glutamate 5-semialdehyde and phosphate. The product spontaneously undergoes cyclization to form 1-pyrroline-5-carboxylate.</text>
</comment>
<dbReference type="EMBL" id="CP159989">
    <property type="protein sequence ID" value="XCP81799.1"/>
    <property type="molecule type" value="Genomic_DNA"/>
</dbReference>
<dbReference type="PIRSF" id="PIRSF000151">
    <property type="entry name" value="GPR"/>
    <property type="match status" value="1"/>
</dbReference>
<name>A0AAU8N0A3_9ACTO</name>
<dbReference type="GO" id="GO:0050661">
    <property type="term" value="F:NADP binding"/>
    <property type="evidence" value="ECO:0007669"/>
    <property type="project" value="InterPro"/>
</dbReference>
<keyword evidence="7" id="KW-0963">Cytoplasm</keyword>
<dbReference type="SUPFAM" id="SSF53720">
    <property type="entry name" value="ALDH-like"/>
    <property type="match status" value="1"/>
</dbReference>
<sequence length="443" mass="45847">MTTTRSTQSSTIAADAPAEALVREAALAARTAQREFAGATRAVKDAALLAMASALRAQSGSIRAANEEDLAAAREAGMKEGLVDRLALDEARIERIAASVEEIAALPDPVGQVVDGSTMPNGLRVRRLRTPMGVVGMIYEARPNVTVDVAALAVKSGNAVVLRGGSAAGRSNAAIVAALRASLADQGLPADLVTTIDPAGREGAQALMRARGLVDVLVPRGGAGLIRAVVESSSVPVIETGSGNCHVYVDASADREAAVGIIVNAKTQRVGVCNAAETLLVHQDVAREYLPAAARALWEHGTVLHADEASRAILADPAAEEGAERHLVAAVEEDWGAEYGSLDLAVRVVDDLEAAISHIRRYTTGHTEAVLAQDAAVINRFIAGMDSAAVMVNASTRFTDGGQLGLGAELGISTQKLHARGPMGLAELTTTTWVVEGDGHVRP</sequence>
<dbReference type="Gene3D" id="3.40.605.10">
    <property type="entry name" value="Aldehyde Dehydrogenase, Chain A, domain 1"/>
    <property type="match status" value="1"/>
</dbReference>
<dbReference type="InterPro" id="IPR016163">
    <property type="entry name" value="Ald_DH_C"/>
</dbReference>
<keyword evidence="5 7" id="KW-0560">Oxidoreductase</keyword>
<dbReference type="NCBIfam" id="NF001221">
    <property type="entry name" value="PRK00197.1"/>
    <property type="match status" value="1"/>
</dbReference>
<feature type="domain" description="Aldehyde dehydrogenase" evidence="8">
    <location>
        <begin position="11"/>
        <end position="306"/>
    </location>
</feature>
<proteinExistence type="inferred from homology"/>
<evidence type="ECO:0000256" key="4">
    <source>
        <dbReference type="ARBA" id="ARBA00022857"/>
    </source>
</evidence>
<dbReference type="AlphaFoldDB" id="A0AAU8N0A3"/>
<evidence type="ECO:0000256" key="7">
    <source>
        <dbReference type="HAMAP-Rule" id="MF_00412"/>
    </source>
</evidence>
<evidence type="ECO:0000256" key="5">
    <source>
        <dbReference type="ARBA" id="ARBA00023002"/>
    </source>
</evidence>
<dbReference type="Pfam" id="PF00171">
    <property type="entry name" value="Aldedh"/>
    <property type="match status" value="1"/>
</dbReference>
<dbReference type="FunFam" id="3.40.309.10:FF:000006">
    <property type="entry name" value="Gamma-glutamyl phosphate reductase"/>
    <property type="match status" value="1"/>
</dbReference>
<evidence type="ECO:0000256" key="3">
    <source>
        <dbReference type="ARBA" id="ARBA00022650"/>
    </source>
</evidence>
<evidence type="ECO:0000313" key="9">
    <source>
        <dbReference type="EMBL" id="XCP81799.1"/>
    </source>
</evidence>
<evidence type="ECO:0000259" key="8">
    <source>
        <dbReference type="Pfam" id="PF00171"/>
    </source>
</evidence>
<keyword evidence="2 7" id="KW-0028">Amino-acid biosynthesis</keyword>
<dbReference type="HAMAP" id="MF_00412">
    <property type="entry name" value="ProA"/>
    <property type="match status" value="1"/>
</dbReference>
<evidence type="ECO:0000256" key="1">
    <source>
        <dbReference type="ARBA" id="ARBA00004985"/>
    </source>
</evidence>
<evidence type="ECO:0000256" key="6">
    <source>
        <dbReference type="ARBA" id="ARBA00049024"/>
    </source>
</evidence>
<dbReference type="InterPro" id="IPR015590">
    <property type="entry name" value="Aldehyde_DH_dom"/>
</dbReference>
<keyword evidence="3 7" id="KW-0641">Proline biosynthesis</keyword>
<dbReference type="RefSeq" id="WP_366180055.1">
    <property type="nucleotide sequence ID" value="NZ_CP159989.1"/>
</dbReference>
<dbReference type="InterPro" id="IPR016161">
    <property type="entry name" value="Ald_DH/histidinol_DH"/>
</dbReference>
<accession>A0AAU8N0A3</accession>
<dbReference type="InterPro" id="IPR000965">
    <property type="entry name" value="GPR_dom"/>
</dbReference>
<comment type="catalytic activity">
    <reaction evidence="6 7">
        <text>L-glutamate 5-semialdehyde + phosphate + NADP(+) = L-glutamyl 5-phosphate + NADPH + H(+)</text>
        <dbReference type="Rhea" id="RHEA:19541"/>
        <dbReference type="ChEBI" id="CHEBI:15378"/>
        <dbReference type="ChEBI" id="CHEBI:43474"/>
        <dbReference type="ChEBI" id="CHEBI:57783"/>
        <dbReference type="ChEBI" id="CHEBI:58066"/>
        <dbReference type="ChEBI" id="CHEBI:58274"/>
        <dbReference type="ChEBI" id="CHEBI:58349"/>
        <dbReference type="EC" id="1.2.1.41"/>
    </reaction>
</comment>
<keyword evidence="4 7" id="KW-0521">NADP</keyword>
<comment type="subcellular location">
    <subcellularLocation>
        <location evidence="7">Cytoplasm</location>
    </subcellularLocation>
</comment>
<dbReference type="PANTHER" id="PTHR11063">
    <property type="entry name" value="GLUTAMATE SEMIALDEHYDE DEHYDROGENASE"/>
    <property type="match status" value="1"/>
</dbReference>
<dbReference type="GO" id="GO:0055129">
    <property type="term" value="P:L-proline biosynthetic process"/>
    <property type="evidence" value="ECO:0007669"/>
    <property type="project" value="UniProtKB-UniRule"/>
</dbReference>